<evidence type="ECO:0000313" key="2">
    <source>
        <dbReference type="Proteomes" id="UP000324222"/>
    </source>
</evidence>
<comment type="caution">
    <text evidence="1">The sequence shown here is derived from an EMBL/GenBank/DDBJ whole genome shotgun (WGS) entry which is preliminary data.</text>
</comment>
<proteinExistence type="predicted"/>
<dbReference type="EMBL" id="VSRR010002194">
    <property type="protein sequence ID" value="MPC30096.1"/>
    <property type="molecule type" value="Genomic_DNA"/>
</dbReference>
<sequence>MPPSTPIQPSETWATRLKVSKIERYISRLLTTSITVLWSCEWCLKSEQILSLNPTFTLHQSEPQD</sequence>
<gene>
    <name evidence="1" type="ORF">E2C01_023351</name>
</gene>
<dbReference type="AlphaFoldDB" id="A0A5B7EA65"/>
<name>A0A5B7EA65_PORTR</name>
<accession>A0A5B7EA65</accession>
<dbReference type="Proteomes" id="UP000324222">
    <property type="component" value="Unassembled WGS sequence"/>
</dbReference>
<evidence type="ECO:0000313" key="1">
    <source>
        <dbReference type="EMBL" id="MPC30096.1"/>
    </source>
</evidence>
<keyword evidence="2" id="KW-1185">Reference proteome</keyword>
<reference evidence="1 2" key="1">
    <citation type="submission" date="2019-05" db="EMBL/GenBank/DDBJ databases">
        <title>Another draft genome of Portunus trituberculatus and its Hox gene families provides insights of decapod evolution.</title>
        <authorList>
            <person name="Jeong J.-H."/>
            <person name="Song I."/>
            <person name="Kim S."/>
            <person name="Choi T."/>
            <person name="Kim D."/>
            <person name="Ryu S."/>
            <person name="Kim W."/>
        </authorList>
    </citation>
    <scope>NUCLEOTIDE SEQUENCE [LARGE SCALE GENOMIC DNA]</scope>
    <source>
        <tissue evidence="1">Muscle</tissue>
    </source>
</reference>
<organism evidence="1 2">
    <name type="scientific">Portunus trituberculatus</name>
    <name type="common">Swimming crab</name>
    <name type="synonym">Neptunus trituberculatus</name>
    <dbReference type="NCBI Taxonomy" id="210409"/>
    <lineage>
        <taxon>Eukaryota</taxon>
        <taxon>Metazoa</taxon>
        <taxon>Ecdysozoa</taxon>
        <taxon>Arthropoda</taxon>
        <taxon>Crustacea</taxon>
        <taxon>Multicrustacea</taxon>
        <taxon>Malacostraca</taxon>
        <taxon>Eumalacostraca</taxon>
        <taxon>Eucarida</taxon>
        <taxon>Decapoda</taxon>
        <taxon>Pleocyemata</taxon>
        <taxon>Brachyura</taxon>
        <taxon>Eubrachyura</taxon>
        <taxon>Portunoidea</taxon>
        <taxon>Portunidae</taxon>
        <taxon>Portuninae</taxon>
        <taxon>Portunus</taxon>
    </lineage>
</organism>
<protein>
    <submittedName>
        <fullName evidence="1">Uncharacterized protein</fullName>
    </submittedName>
</protein>